<gene>
    <name evidence="2" type="ORF">FOMPIDRAFT_100721</name>
</gene>
<feature type="compositionally biased region" description="Polar residues" evidence="1">
    <location>
        <begin position="332"/>
        <end position="343"/>
    </location>
</feature>
<feature type="region of interest" description="Disordered" evidence="1">
    <location>
        <begin position="323"/>
        <end position="343"/>
    </location>
</feature>
<feature type="compositionally biased region" description="Low complexity" evidence="1">
    <location>
        <begin position="141"/>
        <end position="152"/>
    </location>
</feature>
<dbReference type="HOGENOM" id="CLU_021756_1_0_1"/>
<feature type="compositionally biased region" description="Basic residues" evidence="1">
    <location>
        <begin position="90"/>
        <end position="100"/>
    </location>
</feature>
<dbReference type="InterPro" id="IPR013933">
    <property type="entry name" value="CRC_Rsc7/Swp82"/>
</dbReference>
<feature type="compositionally biased region" description="Acidic residues" evidence="1">
    <location>
        <begin position="52"/>
        <end position="86"/>
    </location>
</feature>
<feature type="compositionally biased region" description="Basic residues" evidence="1">
    <location>
        <begin position="7"/>
        <end position="19"/>
    </location>
</feature>
<name>S8EIW6_FOMSC</name>
<dbReference type="Pfam" id="PF08624">
    <property type="entry name" value="CRC_subunit"/>
    <property type="match status" value="1"/>
</dbReference>
<dbReference type="Proteomes" id="UP000015241">
    <property type="component" value="Unassembled WGS sequence"/>
</dbReference>
<accession>S8EIW6</accession>
<dbReference type="InParanoid" id="S8EIW6"/>
<evidence type="ECO:0000256" key="1">
    <source>
        <dbReference type="SAM" id="MobiDB-lite"/>
    </source>
</evidence>
<organism evidence="2 3">
    <name type="scientific">Fomitopsis schrenkii</name>
    <name type="common">Brown rot fungus</name>
    <dbReference type="NCBI Taxonomy" id="2126942"/>
    <lineage>
        <taxon>Eukaryota</taxon>
        <taxon>Fungi</taxon>
        <taxon>Dikarya</taxon>
        <taxon>Basidiomycota</taxon>
        <taxon>Agaricomycotina</taxon>
        <taxon>Agaricomycetes</taxon>
        <taxon>Polyporales</taxon>
        <taxon>Fomitopsis</taxon>
    </lineage>
</organism>
<proteinExistence type="predicted"/>
<evidence type="ECO:0000313" key="2">
    <source>
        <dbReference type="EMBL" id="EPT03209.1"/>
    </source>
</evidence>
<dbReference type="STRING" id="743788.S8EIW6"/>
<feature type="compositionally biased region" description="Basic residues" evidence="1">
    <location>
        <begin position="109"/>
        <end position="121"/>
    </location>
</feature>
<reference evidence="2 3" key="1">
    <citation type="journal article" date="2012" name="Science">
        <title>The Paleozoic origin of enzymatic lignin decomposition reconstructed from 31 fungal genomes.</title>
        <authorList>
            <person name="Floudas D."/>
            <person name="Binder M."/>
            <person name="Riley R."/>
            <person name="Barry K."/>
            <person name="Blanchette R.A."/>
            <person name="Henrissat B."/>
            <person name="Martinez A.T."/>
            <person name="Otillar R."/>
            <person name="Spatafora J.W."/>
            <person name="Yadav J.S."/>
            <person name="Aerts A."/>
            <person name="Benoit I."/>
            <person name="Boyd A."/>
            <person name="Carlson A."/>
            <person name="Copeland A."/>
            <person name="Coutinho P.M."/>
            <person name="de Vries R.P."/>
            <person name="Ferreira P."/>
            <person name="Findley K."/>
            <person name="Foster B."/>
            <person name="Gaskell J."/>
            <person name="Glotzer D."/>
            <person name="Gorecki P."/>
            <person name="Heitman J."/>
            <person name="Hesse C."/>
            <person name="Hori C."/>
            <person name="Igarashi K."/>
            <person name="Jurgens J.A."/>
            <person name="Kallen N."/>
            <person name="Kersten P."/>
            <person name="Kohler A."/>
            <person name="Kuees U."/>
            <person name="Kumar T.K.A."/>
            <person name="Kuo A."/>
            <person name="LaButti K."/>
            <person name="Larrondo L.F."/>
            <person name="Lindquist E."/>
            <person name="Ling A."/>
            <person name="Lombard V."/>
            <person name="Lucas S."/>
            <person name="Lundell T."/>
            <person name="Martin R."/>
            <person name="McLaughlin D.J."/>
            <person name="Morgenstern I."/>
            <person name="Morin E."/>
            <person name="Murat C."/>
            <person name="Nagy L.G."/>
            <person name="Nolan M."/>
            <person name="Ohm R.A."/>
            <person name="Patyshakuliyeva A."/>
            <person name="Rokas A."/>
            <person name="Ruiz-Duenas F.J."/>
            <person name="Sabat G."/>
            <person name="Salamov A."/>
            <person name="Samejima M."/>
            <person name="Schmutz J."/>
            <person name="Slot J.C."/>
            <person name="St John F."/>
            <person name="Stenlid J."/>
            <person name="Sun H."/>
            <person name="Sun S."/>
            <person name="Syed K."/>
            <person name="Tsang A."/>
            <person name="Wiebenga A."/>
            <person name="Young D."/>
            <person name="Pisabarro A."/>
            <person name="Eastwood D.C."/>
            <person name="Martin F."/>
            <person name="Cullen D."/>
            <person name="Grigoriev I.V."/>
            <person name="Hibbett D.S."/>
        </authorList>
    </citation>
    <scope>NUCLEOTIDE SEQUENCE</scope>
    <source>
        <strain evidence="3">FP-58527</strain>
    </source>
</reference>
<evidence type="ECO:0000313" key="3">
    <source>
        <dbReference type="Proteomes" id="UP000015241"/>
    </source>
</evidence>
<dbReference type="eggNOG" id="ENOG502QW07">
    <property type="taxonomic scope" value="Eukaryota"/>
</dbReference>
<feature type="region of interest" description="Disordered" evidence="1">
    <location>
        <begin position="1"/>
        <end position="175"/>
    </location>
</feature>
<protein>
    <submittedName>
        <fullName evidence="2">Uncharacterized protein</fullName>
    </submittedName>
</protein>
<feature type="compositionally biased region" description="Acidic residues" evidence="1">
    <location>
        <begin position="31"/>
        <end position="44"/>
    </location>
</feature>
<keyword evidence="3" id="KW-1185">Reference proteome</keyword>
<dbReference type="AlphaFoldDB" id="S8EIW6"/>
<sequence>MAPRAPPKIRIRPPTRGRRAAPANEEVVVTDAEEQSQAEDEQAVEDIATPQAEEDTDVDVEVQTADEEEDDSVAGLEEGEDVEDDATPVKRTRGRPRGSKNKTPGTLRTRGRGRGRGRGKGRGITIRLPKRTGEDTEQGEESAAAEAETPAPVEDPPAPGVEDGPTGGGKPFRRINGQVYIIENDEYVTEDDSKGDTKIDQFGNLLGDRKFKAQTFQLPNRHPDRMYMLAIDAARTSGFRDSLYYFRRNPLAMKLSATQAEKEYLIEVGKLGSHLRTRSVTMITARSAYKLHGAKMVQYGKWVIDDYYEDKALEECIAKGLKPGDPVDEPQDTTTAVPDATTSKAERMGSGLGMYRAGGPTTIFGGSGWGPYSDGPLNAVRKSQLTRDGLNEENWMCIAAQRAAEASRDWADLRAEAMRVCGGLMSEGAPGGERESVKRRKVWDADEPLPLGVYEPHTGAVLERSDTQPTRARWEPVDDGLSLLGGTKAGSQAWGLAWVDTAMEFPRPDEIDEENAKLRAPFLHYFDPPT</sequence>
<dbReference type="OrthoDB" id="5598844at2759"/>
<dbReference type="EMBL" id="KE504131">
    <property type="protein sequence ID" value="EPT03209.1"/>
    <property type="molecule type" value="Genomic_DNA"/>
</dbReference>